<protein>
    <recommendedName>
        <fullName evidence="2">Protein BFR2</fullName>
    </recommendedName>
</protein>
<organism evidence="6 7">
    <name type="scientific">Lasallia pustulata</name>
    <dbReference type="NCBI Taxonomy" id="136370"/>
    <lineage>
        <taxon>Eukaryota</taxon>
        <taxon>Fungi</taxon>
        <taxon>Dikarya</taxon>
        <taxon>Ascomycota</taxon>
        <taxon>Pezizomycotina</taxon>
        <taxon>Lecanoromycetes</taxon>
        <taxon>OSLEUM clade</taxon>
        <taxon>Umbilicariomycetidae</taxon>
        <taxon>Umbilicariales</taxon>
        <taxon>Umbilicariaceae</taxon>
        <taxon>Lasallia</taxon>
    </lineage>
</organism>
<dbReference type="EMBL" id="VXIT01000004">
    <property type="protein sequence ID" value="KAA6413443.1"/>
    <property type="molecule type" value="Genomic_DNA"/>
</dbReference>
<feature type="domain" description="AATF leucine zipper-containing" evidence="5">
    <location>
        <begin position="257"/>
        <end position="380"/>
    </location>
</feature>
<feature type="region of interest" description="Disordered" evidence="3">
    <location>
        <begin position="331"/>
        <end position="354"/>
    </location>
</feature>
<comment type="similarity">
    <text evidence="1">Belongs to the AATF family.</text>
</comment>
<sequence>MVKAMSRKTLAEQIADLDDPTPKDFDPEEHGEIYQNGDDAESEEDDDDNEVDWSREHYVDVSKSKLRKQDAAALGPQYAGSRISRDALHAEESDDNPFGSGVNQQDDPEDSEHADPENFQLKDQVLDDEAFGEGDEEEFKGFVLRGSGTLPGARADRLIGDMTTNGKDSSSEPDPDSGENEEVETESKEDIEGSSDDGLEDSEHSEEAWEKASDVASSDDEDTLGDAKAADRAELRKMMAEEQKTVAATISQAAKADAEKGQAVKQQRSTFDALLNTRIRLQKALIASNSLSAPNNTIDASEGAEEAVRAAEAAALKLWSTFDSLRQSLIPTSTSTSTNKKRPFSATHSTPTPTLWTQMQTHESFSVPSRRATLTKWSSKIHLPTALPAHSKLTDAPIQQPLTAVLDNHLSATNTERLVKRTRVPRSCAPLQAQSNVLEDAAIYDDADFYTLLLRELVDQRMAESATSTATAAANGSANLASFGAALPNAAAARREARVKKRVDTKASKGRKLRYTVHEKLQNFMAPEDRGTWGERQVDELFGGLLGRRVGLGEAEREGEDGGDGDGEEEGLRLFRSQ</sequence>
<evidence type="ECO:0000313" key="6">
    <source>
        <dbReference type="EMBL" id="KAA6413443.1"/>
    </source>
</evidence>
<evidence type="ECO:0000256" key="2">
    <source>
        <dbReference type="ARBA" id="ARBA00013850"/>
    </source>
</evidence>
<dbReference type="AlphaFoldDB" id="A0A5M8PXM7"/>
<evidence type="ECO:0000313" key="7">
    <source>
        <dbReference type="Proteomes" id="UP000324767"/>
    </source>
</evidence>
<evidence type="ECO:0000256" key="3">
    <source>
        <dbReference type="SAM" id="MobiDB-lite"/>
    </source>
</evidence>
<accession>A0A5M8PXM7</accession>
<name>A0A5M8PXM7_9LECA</name>
<feature type="compositionally biased region" description="Acidic residues" evidence="3">
    <location>
        <begin position="38"/>
        <end position="51"/>
    </location>
</feature>
<evidence type="ECO:0000259" key="4">
    <source>
        <dbReference type="Pfam" id="PF08164"/>
    </source>
</evidence>
<dbReference type="InterPro" id="IPR012617">
    <property type="entry name" value="AATF_C"/>
</dbReference>
<dbReference type="GO" id="GO:0005730">
    <property type="term" value="C:nucleolus"/>
    <property type="evidence" value="ECO:0007669"/>
    <property type="project" value="TreeGrafter"/>
</dbReference>
<feature type="compositionally biased region" description="Acidic residues" evidence="3">
    <location>
        <begin position="557"/>
        <end position="569"/>
    </location>
</feature>
<feature type="compositionally biased region" description="Acidic residues" evidence="3">
    <location>
        <begin position="171"/>
        <end position="184"/>
    </location>
</feature>
<feature type="region of interest" description="Disordered" evidence="3">
    <location>
        <begin position="552"/>
        <end position="578"/>
    </location>
</feature>
<dbReference type="PANTHER" id="PTHR15565:SF0">
    <property type="entry name" value="PROTEIN AATF"/>
    <property type="match status" value="1"/>
</dbReference>
<dbReference type="PANTHER" id="PTHR15565">
    <property type="entry name" value="AATF PROTEIN APOPTOSIS ANTAGONIZING TRANSCRIPTION FACTOR"/>
    <property type="match status" value="1"/>
</dbReference>
<reference evidence="6 7" key="1">
    <citation type="submission" date="2019-09" db="EMBL/GenBank/DDBJ databases">
        <title>The hologenome of the rock-dwelling lichen Lasallia pustulata.</title>
        <authorList>
            <person name="Greshake Tzovaras B."/>
            <person name="Segers F."/>
            <person name="Bicker A."/>
            <person name="Dal Grande F."/>
            <person name="Otte J."/>
            <person name="Hankeln T."/>
            <person name="Schmitt I."/>
            <person name="Ebersberger I."/>
        </authorList>
    </citation>
    <scope>NUCLEOTIDE SEQUENCE [LARGE SCALE GENOMIC DNA]</scope>
    <source>
        <strain evidence="6">A1-1</strain>
    </source>
</reference>
<dbReference type="Pfam" id="PF08164">
    <property type="entry name" value="TRAUB"/>
    <property type="match status" value="1"/>
</dbReference>
<dbReference type="Proteomes" id="UP000324767">
    <property type="component" value="Unassembled WGS sequence"/>
</dbReference>
<dbReference type="GO" id="GO:0000462">
    <property type="term" value="P:maturation of SSU-rRNA from tricistronic rRNA transcript (SSU-rRNA, 5.8S rRNA, LSU-rRNA)"/>
    <property type="evidence" value="ECO:0007669"/>
    <property type="project" value="TreeGrafter"/>
</dbReference>
<evidence type="ECO:0000259" key="5">
    <source>
        <dbReference type="Pfam" id="PF13339"/>
    </source>
</evidence>
<dbReference type="OrthoDB" id="5783963at2759"/>
<feature type="region of interest" description="Disordered" evidence="3">
    <location>
        <begin position="1"/>
        <end position="228"/>
    </location>
</feature>
<feature type="compositionally biased region" description="Basic and acidic residues" evidence="3">
    <location>
        <begin position="201"/>
        <end position="213"/>
    </location>
</feature>
<feature type="compositionally biased region" description="Acidic residues" evidence="3">
    <location>
        <begin position="126"/>
        <end position="138"/>
    </location>
</feature>
<dbReference type="InterPro" id="IPR025160">
    <property type="entry name" value="AATF"/>
</dbReference>
<feature type="compositionally biased region" description="Basic and acidic residues" evidence="3">
    <location>
        <begin position="20"/>
        <end position="32"/>
    </location>
</feature>
<feature type="domain" description="Apoptosis-antagonizing transcription factor C-terminal" evidence="4">
    <location>
        <begin position="450"/>
        <end position="546"/>
    </location>
</feature>
<dbReference type="InterPro" id="IPR039223">
    <property type="entry name" value="AATF/Bfr2"/>
</dbReference>
<evidence type="ECO:0000256" key="1">
    <source>
        <dbReference type="ARBA" id="ARBA00008966"/>
    </source>
</evidence>
<proteinExistence type="inferred from homology"/>
<feature type="compositionally biased region" description="Basic and acidic residues" evidence="3">
    <location>
        <begin position="52"/>
        <end position="70"/>
    </location>
</feature>
<comment type="caution">
    <text evidence="6">The sequence shown here is derived from an EMBL/GenBank/DDBJ whole genome shotgun (WGS) entry which is preliminary data.</text>
</comment>
<dbReference type="Pfam" id="PF13339">
    <property type="entry name" value="AATF-Che1"/>
    <property type="match status" value="1"/>
</dbReference>
<gene>
    <name evidence="6" type="ORF">FRX48_03189</name>
</gene>